<evidence type="ECO:0000313" key="4">
    <source>
        <dbReference type="Proteomes" id="UP000324748"/>
    </source>
</evidence>
<reference evidence="4 5" key="1">
    <citation type="submission" date="2019-05" db="EMBL/GenBank/DDBJ databases">
        <title>Emergence of the Ug99 lineage of the wheat stem rust pathogen through somatic hybridization.</title>
        <authorList>
            <person name="Li F."/>
            <person name="Upadhyaya N.M."/>
            <person name="Sperschneider J."/>
            <person name="Matny O."/>
            <person name="Nguyen-Phuc H."/>
            <person name="Mago R."/>
            <person name="Raley C."/>
            <person name="Miller M.E."/>
            <person name="Silverstein K.A.T."/>
            <person name="Henningsen E."/>
            <person name="Hirsch C.D."/>
            <person name="Visser B."/>
            <person name="Pretorius Z.A."/>
            <person name="Steffenson B.J."/>
            <person name="Schwessinger B."/>
            <person name="Dodds P.N."/>
            <person name="Figueroa M."/>
        </authorList>
    </citation>
    <scope>NUCLEOTIDE SEQUENCE [LARGE SCALE GENOMIC DNA]</scope>
    <source>
        <strain evidence="2">21-0</strain>
        <strain evidence="3 5">Ug99</strain>
    </source>
</reference>
<proteinExistence type="predicted"/>
<dbReference type="AlphaFoldDB" id="A0A5B0RFJ1"/>
<evidence type="ECO:0000313" key="5">
    <source>
        <dbReference type="Proteomes" id="UP000325313"/>
    </source>
</evidence>
<accession>A0A5B0RFJ1</accession>
<dbReference type="GO" id="GO:0006888">
    <property type="term" value="P:endoplasmic reticulum to Golgi vesicle-mediated transport"/>
    <property type="evidence" value="ECO:0007669"/>
    <property type="project" value="TreeGrafter"/>
</dbReference>
<comment type="caution">
    <text evidence="3">The sequence shown here is derived from an EMBL/GenBank/DDBJ whole genome shotgun (WGS) entry which is preliminary data.</text>
</comment>
<sequence length="508" mass="57984">MLHPAWRLLLFLKKFNSHHSKAQQLLTDKFKERQALLKPLLPLSNKDSAQPEIVAEDEDYNFYPTCSGQDKSKEELIRYHESKFSLGIKGDVLSWWKHSCCGVARRENCVYGLSSKYQEFDPTSAPSQTLWSHIISEAAHQPTAHESPKTSDDFIQFSAPFLCDQYLVKLKKLFEELAESEAGWSYTFRHHNAVILEGILEDLQELNNGTGADNTKHRNTARIHFPDTSNHQPKIRSSSHSDDNNHSGSADGDDPPPPVLPTKSENDFENATLITIAMSPFKTPPKNTRGRNLKISERSHLFRQHYLIRSISNDLYLYDHHQNQMGTTKIFHGTRQSSLLSFNENGIQPAFGRNKFSYAPAFYASNDPQQAFEHPLHNHLGAGTNDTIDPIAVLQFEVAISILHGNGSPGKEQPPFNVYRFSKYSQTNLIHWQKFCDRNMKARISENHDYDLVIGPICLPSKDNKPVTCLQMKNSKIPTTQIAFCSRRSRAWIGRQIKNIYLEKRDPN</sequence>
<name>A0A5B0RFJ1_PUCGR</name>
<dbReference type="Proteomes" id="UP000324748">
    <property type="component" value="Unassembled WGS sequence"/>
</dbReference>
<dbReference type="Proteomes" id="UP000325313">
    <property type="component" value="Unassembled WGS sequence"/>
</dbReference>
<dbReference type="InterPro" id="IPR013248">
    <property type="entry name" value="Psh3/Shr3"/>
</dbReference>
<dbReference type="EMBL" id="VSWC01000029">
    <property type="protein sequence ID" value="KAA1107695.1"/>
    <property type="molecule type" value="Genomic_DNA"/>
</dbReference>
<evidence type="ECO:0000256" key="1">
    <source>
        <dbReference type="SAM" id="MobiDB-lite"/>
    </source>
</evidence>
<dbReference type="PANTHER" id="PTHR28228:SF1">
    <property type="entry name" value="SECRETORY COMPONENT PROTEIN SHR3"/>
    <property type="match status" value="1"/>
</dbReference>
<dbReference type="OrthoDB" id="2500581at2759"/>
<evidence type="ECO:0000313" key="2">
    <source>
        <dbReference type="EMBL" id="KAA1107695.1"/>
    </source>
</evidence>
<protein>
    <submittedName>
        <fullName evidence="3">Uncharacterized protein</fullName>
    </submittedName>
</protein>
<dbReference type="GO" id="GO:0051082">
    <property type="term" value="F:unfolded protein binding"/>
    <property type="evidence" value="ECO:0007669"/>
    <property type="project" value="TreeGrafter"/>
</dbReference>
<keyword evidence="4" id="KW-1185">Reference proteome</keyword>
<feature type="compositionally biased region" description="Polar residues" evidence="1">
    <location>
        <begin position="227"/>
        <end position="236"/>
    </location>
</feature>
<dbReference type="EMBL" id="VDEP01000203">
    <property type="protein sequence ID" value="KAA1124510.1"/>
    <property type="molecule type" value="Genomic_DNA"/>
</dbReference>
<dbReference type="PANTHER" id="PTHR28228">
    <property type="entry name" value="SECRETORY COMPONENT PROTEIN SHR3"/>
    <property type="match status" value="1"/>
</dbReference>
<dbReference type="GO" id="GO:0005789">
    <property type="term" value="C:endoplasmic reticulum membrane"/>
    <property type="evidence" value="ECO:0007669"/>
    <property type="project" value="TreeGrafter"/>
</dbReference>
<evidence type="ECO:0000313" key="3">
    <source>
        <dbReference type="EMBL" id="KAA1124510.1"/>
    </source>
</evidence>
<organism evidence="3 5">
    <name type="scientific">Puccinia graminis f. sp. tritici</name>
    <dbReference type="NCBI Taxonomy" id="56615"/>
    <lineage>
        <taxon>Eukaryota</taxon>
        <taxon>Fungi</taxon>
        <taxon>Dikarya</taxon>
        <taxon>Basidiomycota</taxon>
        <taxon>Pucciniomycotina</taxon>
        <taxon>Pucciniomycetes</taxon>
        <taxon>Pucciniales</taxon>
        <taxon>Pucciniaceae</taxon>
        <taxon>Puccinia</taxon>
    </lineage>
</organism>
<feature type="region of interest" description="Disordered" evidence="1">
    <location>
        <begin position="210"/>
        <end position="265"/>
    </location>
</feature>
<gene>
    <name evidence="2" type="ORF">PGT21_022443</name>
    <name evidence="3" type="ORF">PGTUg99_003560</name>
</gene>